<accession>A0A2M7DQB1</accession>
<dbReference type="InterPro" id="IPR015867">
    <property type="entry name" value="N-reg_PII/ATP_PRibTrfase_C"/>
</dbReference>
<dbReference type="SUPFAM" id="SSF54913">
    <property type="entry name" value="GlnB-like"/>
    <property type="match status" value="1"/>
</dbReference>
<reference evidence="3" key="1">
    <citation type="submission" date="2017-09" db="EMBL/GenBank/DDBJ databases">
        <title>Depth-based differentiation of microbial function through sediment-hosted aquifers and enrichment of novel symbionts in the deep terrestrial subsurface.</title>
        <authorList>
            <person name="Probst A.J."/>
            <person name="Ladd B."/>
            <person name="Jarett J.K."/>
            <person name="Geller-Mcgrath D.E."/>
            <person name="Sieber C.M.K."/>
            <person name="Emerson J.B."/>
            <person name="Anantharaman K."/>
            <person name="Thomas B.C."/>
            <person name="Malmstrom R."/>
            <person name="Stieglmeier M."/>
            <person name="Klingl A."/>
            <person name="Woyke T."/>
            <person name="Ryan C.M."/>
            <person name="Banfield J.F."/>
        </authorList>
    </citation>
    <scope>NUCLEOTIDE SEQUENCE [LARGE SCALE GENOMIC DNA]</scope>
</reference>
<dbReference type="InterPro" id="IPR011322">
    <property type="entry name" value="N-reg_PII-like_a/b"/>
</dbReference>
<comment type="similarity">
    <text evidence="1">Belongs to the CutA family.</text>
</comment>
<sequence length="105" mass="12235">MKFVFIYITAKNKKEAEAIGRFLVKERLAACVNIIDKIESIYWWEGKIQEDKEVILIAKTKENLTDKLIKAVKQIHSYDCPCIIALPIVGGNKDYFDWIKKETKK</sequence>
<name>A0A2M7DQB1_9BACT</name>
<evidence type="ECO:0000313" key="2">
    <source>
        <dbReference type="EMBL" id="PIV51949.1"/>
    </source>
</evidence>
<protein>
    <submittedName>
        <fullName evidence="2">Divalent-cation tolerance protein CutA</fullName>
    </submittedName>
</protein>
<dbReference type="GO" id="GO:0005507">
    <property type="term" value="F:copper ion binding"/>
    <property type="evidence" value="ECO:0007669"/>
    <property type="project" value="TreeGrafter"/>
</dbReference>
<organism evidence="2 3">
    <name type="scientific">Candidatus Falkowbacteria bacterium CG02_land_8_20_14_3_00_36_14</name>
    <dbReference type="NCBI Taxonomy" id="1974560"/>
    <lineage>
        <taxon>Bacteria</taxon>
        <taxon>Candidatus Falkowiibacteriota</taxon>
    </lineage>
</organism>
<dbReference type="AlphaFoldDB" id="A0A2M7DQB1"/>
<evidence type="ECO:0000313" key="3">
    <source>
        <dbReference type="Proteomes" id="UP000228896"/>
    </source>
</evidence>
<gene>
    <name evidence="2" type="ORF">COS18_01330</name>
</gene>
<comment type="caution">
    <text evidence="2">The sequence shown here is derived from an EMBL/GenBank/DDBJ whole genome shotgun (WGS) entry which is preliminary data.</text>
</comment>
<dbReference type="Proteomes" id="UP000228896">
    <property type="component" value="Unassembled WGS sequence"/>
</dbReference>
<dbReference type="InterPro" id="IPR004323">
    <property type="entry name" value="Ion_tolerance_CutA"/>
</dbReference>
<evidence type="ECO:0000256" key="1">
    <source>
        <dbReference type="ARBA" id="ARBA00010169"/>
    </source>
</evidence>
<dbReference type="PANTHER" id="PTHR23419:SF8">
    <property type="entry name" value="FI09726P"/>
    <property type="match status" value="1"/>
</dbReference>
<proteinExistence type="inferred from homology"/>
<dbReference type="GO" id="GO:0010038">
    <property type="term" value="P:response to metal ion"/>
    <property type="evidence" value="ECO:0007669"/>
    <property type="project" value="InterPro"/>
</dbReference>
<dbReference type="PANTHER" id="PTHR23419">
    <property type="entry name" value="DIVALENT CATION TOLERANCE CUTA-RELATED"/>
    <property type="match status" value="1"/>
</dbReference>
<dbReference type="Gene3D" id="3.30.70.120">
    <property type="match status" value="1"/>
</dbReference>
<dbReference type="Pfam" id="PF03091">
    <property type="entry name" value="CutA1"/>
    <property type="match status" value="1"/>
</dbReference>
<dbReference type="EMBL" id="PETS01000024">
    <property type="protein sequence ID" value="PIV51949.1"/>
    <property type="molecule type" value="Genomic_DNA"/>
</dbReference>